<dbReference type="PROSITE" id="PS00018">
    <property type="entry name" value="EF_HAND_1"/>
    <property type="match status" value="2"/>
</dbReference>
<dbReference type="SMART" id="SM00054">
    <property type="entry name" value="EFh"/>
    <property type="match status" value="3"/>
</dbReference>
<evidence type="ECO:0000313" key="7">
    <source>
        <dbReference type="RefSeq" id="XP_015079211.1"/>
    </source>
</evidence>
<dbReference type="PROSITE" id="PS50222">
    <property type="entry name" value="EF_HAND_2"/>
    <property type="match status" value="2"/>
</dbReference>
<dbReference type="InterPro" id="IPR039647">
    <property type="entry name" value="EF_hand_pair_protein_CML-like"/>
</dbReference>
<dbReference type="Pfam" id="PF13499">
    <property type="entry name" value="EF-hand_7"/>
    <property type="match status" value="1"/>
</dbReference>
<keyword evidence="6" id="KW-1185">Reference proteome</keyword>
<dbReference type="Gene3D" id="1.10.238.10">
    <property type="entry name" value="EF-hand"/>
    <property type="match status" value="1"/>
</dbReference>
<reference evidence="7" key="2">
    <citation type="submission" date="2025-08" db="UniProtKB">
        <authorList>
            <consortium name="RefSeq"/>
        </authorList>
    </citation>
    <scope>IDENTIFICATION</scope>
</reference>
<dbReference type="SUPFAM" id="SSF47473">
    <property type="entry name" value="EF-hand"/>
    <property type="match status" value="1"/>
</dbReference>
<gene>
    <name evidence="7" type="primary">LOC107023142</name>
</gene>
<proteinExistence type="predicted"/>
<accession>A0ABM1H1W3</accession>
<keyword evidence="3" id="KW-0106">Calcium</keyword>
<dbReference type="PANTHER" id="PTHR10891">
    <property type="entry name" value="EF-HAND CALCIUM-BINDING DOMAIN CONTAINING PROTEIN"/>
    <property type="match status" value="1"/>
</dbReference>
<evidence type="ECO:0000256" key="1">
    <source>
        <dbReference type="ARBA" id="ARBA00022723"/>
    </source>
</evidence>
<keyword evidence="4" id="KW-0812">Transmembrane</keyword>
<dbReference type="InterPro" id="IPR011992">
    <property type="entry name" value="EF-hand-dom_pair"/>
</dbReference>
<dbReference type="CDD" id="cd00051">
    <property type="entry name" value="EFh"/>
    <property type="match status" value="1"/>
</dbReference>
<keyword evidence="1" id="KW-0479">Metal-binding</keyword>
<name>A0ABM1H1W3_SOLPN</name>
<dbReference type="RefSeq" id="XP_015079211.1">
    <property type="nucleotide sequence ID" value="XM_015223725.2"/>
</dbReference>
<reference evidence="6" key="1">
    <citation type="journal article" date="2014" name="Nat. Genet.">
        <title>The genome of the stress-tolerant wild tomato species Solanum pennellii.</title>
        <authorList>
            <person name="Bolger A."/>
            <person name="Scossa F."/>
            <person name="Bolger M.E."/>
            <person name="Lanz C."/>
            <person name="Maumus F."/>
            <person name="Tohge T."/>
            <person name="Quesneville H."/>
            <person name="Alseekh S."/>
            <person name="Sorensen I."/>
            <person name="Lichtenstein G."/>
            <person name="Fich E.A."/>
            <person name="Conte M."/>
            <person name="Keller H."/>
            <person name="Schneeberger K."/>
            <person name="Schwacke R."/>
            <person name="Ofner I."/>
            <person name="Vrebalov J."/>
            <person name="Xu Y."/>
            <person name="Osorio S."/>
            <person name="Aflitos S.A."/>
            <person name="Schijlen E."/>
            <person name="Jimenez-Gomez J.M."/>
            <person name="Ryngajllo M."/>
            <person name="Kimura S."/>
            <person name="Kumar R."/>
            <person name="Koenig D."/>
            <person name="Headland L.R."/>
            <person name="Maloof J.N."/>
            <person name="Sinha N."/>
            <person name="van Ham R.C."/>
            <person name="Lankhorst R.K."/>
            <person name="Mao L."/>
            <person name="Vogel A."/>
            <person name="Arsova B."/>
            <person name="Panstruga R."/>
            <person name="Fei Z."/>
            <person name="Rose J.K."/>
            <person name="Zamir D."/>
            <person name="Carrari F."/>
            <person name="Giovannoni J.J."/>
            <person name="Weigel D."/>
            <person name="Usadel B."/>
            <person name="Fernie A.R."/>
        </authorList>
    </citation>
    <scope>NUCLEOTIDE SEQUENCE [LARGE SCALE GENOMIC DNA]</scope>
    <source>
        <strain evidence="6">cv. LA0716</strain>
    </source>
</reference>
<feature type="domain" description="EF-hand" evidence="5">
    <location>
        <begin position="114"/>
        <end position="149"/>
    </location>
</feature>
<evidence type="ECO:0000313" key="6">
    <source>
        <dbReference type="Proteomes" id="UP000694930"/>
    </source>
</evidence>
<feature type="transmembrane region" description="Helical" evidence="4">
    <location>
        <begin position="20"/>
        <end position="37"/>
    </location>
</feature>
<keyword evidence="2" id="KW-0677">Repeat</keyword>
<evidence type="ECO:0000256" key="4">
    <source>
        <dbReference type="SAM" id="Phobius"/>
    </source>
</evidence>
<evidence type="ECO:0000259" key="5">
    <source>
        <dbReference type="PROSITE" id="PS50222"/>
    </source>
</evidence>
<keyword evidence="4" id="KW-1133">Transmembrane helix</keyword>
<protein>
    <submittedName>
        <fullName evidence="7">Probable calcium-binding protein CML30</fullName>
    </submittedName>
</protein>
<organism evidence="6 7">
    <name type="scientific">Solanum pennellii</name>
    <name type="common">Tomato</name>
    <name type="synonym">Lycopersicon pennellii</name>
    <dbReference type="NCBI Taxonomy" id="28526"/>
    <lineage>
        <taxon>Eukaryota</taxon>
        <taxon>Viridiplantae</taxon>
        <taxon>Streptophyta</taxon>
        <taxon>Embryophyta</taxon>
        <taxon>Tracheophyta</taxon>
        <taxon>Spermatophyta</taxon>
        <taxon>Magnoliopsida</taxon>
        <taxon>eudicotyledons</taxon>
        <taxon>Gunneridae</taxon>
        <taxon>Pentapetalae</taxon>
        <taxon>asterids</taxon>
        <taxon>lamiids</taxon>
        <taxon>Solanales</taxon>
        <taxon>Solanaceae</taxon>
        <taxon>Solanoideae</taxon>
        <taxon>Solaneae</taxon>
        <taxon>Solanum</taxon>
        <taxon>Solanum subgen. Lycopersicon</taxon>
    </lineage>
</organism>
<feature type="domain" description="EF-hand" evidence="5">
    <location>
        <begin position="151"/>
        <end position="185"/>
    </location>
</feature>
<keyword evidence="4" id="KW-0472">Membrane</keyword>
<evidence type="ECO:0000256" key="2">
    <source>
        <dbReference type="ARBA" id="ARBA00022737"/>
    </source>
</evidence>
<dbReference type="Proteomes" id="UP000694930">
    <property type="component" value="Chromosome 6"/>
</dbReference>
<dbReference type="GeneID" id="107023142"/>
<dbReference type="InterPro" id="IPR002048">
    <property type="entry name" value="EF_hand_dom"/>
</dbReference>
<dbReference type="InterPro" id="IPR018247">
    <property type="entry name" value="EF_Hand_1_Ca_BS"/>
</dbReference>
<evidence type="ECO:0000256" key="3">
    <source>
        <dbReference type="ARBA" id="ARBA00022837"/>
    </source>
</evidence>
<sequence>MEKIFSFSAQANKMGDTNTTILSCVFFCIVIIFHEFYSSISSFFRTIISLFNTPYNKKHDNAETSSKANVINSETKDVELVFDTLINFCNENGDKNIDEVELVEVFDSFEKTEPTLEEVKEAFDVFDENGDGYIDANELKKVISKMGFLDLSVFDCQRMIAPFDENRDGKIDFGEFVKLIEHIFQ</sequence>